<accession>A0A117I8H8</accession>
<name>A0A117I8H8_MYCCR</name>
<reference evidence="2" key="2">
    <citation type="submission" date="2016-02" db="EMBL/GenBank/DDBJ databases">
        <title>Draft genome sequence of five rapidly growing Mycobacterium species.</title>
        <authorList>
            <person name="Katahira K."/>
            <person name="Gotou Y."/>
            <person name="Iida K."/>
            <person name="Ogura Y."/>
            <person name="Hayashi T."/>
        </authorList>
    </citation>
    <scope>NUCLEOTIDE SEQUENCE [LARGE SCALE GENOMIC DNA]</scope>
    <source>
        <strain evidence="2">JCM15298</strain>
    </source>
</reference>
<dbReference type="Proteomes" id="UP000069443">
    <property type="component" value="Unassembled WGS sequence"/>
</dbReference>
<sequence>MATIGAMPTTVISLNALRDHQAIEQIITTLDPRSPLCGQLETMVSRGRDPLREAQLVGVAEAWVLRVQPVGGHPVYHRFDTTGNAHRIIAENAASTLAGGAL</sequence>
<gene>
    <name evidence="1" type="ORF">RMCC_0181</name>
</gene>
<organism evidence="1 2">
    <name type="scientific">Mycolicibacterium canariasense</name>
    <name type="common">Mycobacterium canariasense</name>
    <dbReference type="NCBI Taxonomy" id="228230"/>
    <lineage>
        <taxon>Bacteria</taxon>
        <taxon>Bacillati</taxon>
        <taxon>Actinomycetota</taxon>
        <taxon>Actinomycetes</taxon>
        <taxon>Mycobacteriales</taxon>
        <taxon>Mycobacteriaceae</taxon>
        <taxon>Mycolicibacterium</taxon>
    </lineage>
</organism>
<evidence type="ECO:0000313" key="1">
    <source>
        <dbReference type="EMBL" id="GAS93215.1"/>
    </source>
</evidence>
<keyword evidence="2" id="KW-1185">Reference proteome</keyword>
<dbReference type="STRING" id="228230.RMCC_0181"/>
<dbReference type="AlphaFoldDB" id="A0A117I8H8"/>
<protein>
    <submittedName>
        <fullName evidence="1">Coiled-coil and C2 domain-containing protein 1A</fullName>
    </submittedName>
</protein>
<reference evidence="2" key="1">
    <citation type="journal article" date="2016" name="Genome Announc.">
        <title>Draft Genome Sequences of Five Rapidly Growing Mycobacterium Species, M. thermoresistibile, M. fortuitum subsp. acetamidolyticum, M. canariasense, M. brisbanense, and M. novocastrense.</title>
        <authorList>
            <person name="Katahira K."/>
            <person name="Ogura Y."/>
            <person name="Gotoh Y."/>
            <person name="Hayashi T."/>
        </authorList>
    </citation>
    <scope>NUCLEOTIDE SEQUENCE [LARGE SCALE GENOMIC DNA]</scope>
    <source>
        <strain evidence="2">JCM15298</strain>
    </source>
</reference>
<dbReference type="EMBL" id="BCSY01000008">
    <property type="protein sequence ID" value="GAS93215.1"/>
    <property type="molecule type" value="Genomic_DNA"/>
</dbReference>
<evidence type="ECO:0000313" key="2">
    <source>
        <dbReference type="Proteomes" id="UP000069443"/>
    </source>
</evidence>
<proteinExistence type="predicted"/>
<comment type="caution">
    <text evidence="1">The sequence shown here is derived from an EMBL/GenBank/DDBJ whole genome shotgun (WGS) entry which is preliminary data.</text>
</comment>